<dbReference type="Proteomes" id="UP001172738">
    <property type="component" value="Unassembled WGS sequence"/>
</dbReference>
<sequence length="147" mass="16886">MNLQEPTGVTKSDRRVTRTFTNYSKFRRTGKQVQFGIVGMLGTPQEAREWIRVLPSRSFWAMALLCPAIVSDARTYAIGFGPDQIATVQFAPVRLPPARRLRFYNYYELTVTDRVDGEYTEIILGSETFQVGHREAVLVRDLLQLRQ</sequence>
<proteinExistence type="predicted"/>
<dbReference type="EMBL" id="JAUHPV010000004">
    <property type="protein sequence ID" value="MDN4472835.1"/>
    <property type="molecule type" value="Genomic_DNA"/>
</dbReference>
<dbReference type="RefSeq" id="WP_301127798.1">
    <property type="nucleotide sequence ID" value="NZ_JAUHPV010000004.1"/>
</dbReference>
<protein>
    <submittedName>
        <fullName evidence="1">Uncharacterized protein</fullName>
    </submittedName>
</protein>
<organism evidence="1 2">
    <name type="scientific">Demequina zhanjiangensis</name>
    <dbReference type="NCBI Taxonomy" id="3051659"/>
    <lineage>
        <taxon>Bacteria</taxon>
        <taxon>Bacillati</taxon>
        <taxon>Actinomycetota</taxon>
        <taxon>Actinomycetes</taxon>
        <taxon>Micrococcales</taxon>
        <taxon>Demequinaceae</taxon>
        <taxon>Demequina</taxon>
    </lineage>
</organism>
<evidence type="ECO:0000313" key="1">
    <source>
        <dbReference type="EMBL" id="MDN4472835.1"/>
    </source>
</evidence>
<comment type="caution">
    <text evidence="1">The sequence shown here is derived from an EMBL/GenBank/DDBJ whole genome shotgun (WGS) entry which is preliminary data.</text>
</comment>
<gene>
    <name evidence="1" type="ORF">QQX04_07495</name>
</gene>
<accession>A0ABT8G130</accession>
<keyword evidence="2" id="KW-1185">Reference proteome</keyword>
<name>A0ABT8G130_9MICO</name>
<reference evidence="1" key="1">
    <citation type="submission" date="2023-06" db="EMBL/GenBank/DDBJ databases">
        <title>SYSU T00b26.</title>
        <authorList>
            <person name="Gao L."/>
            <person name="Fang B.-Z."/>
            <person name="Li W.-J."/>
        </authorList>
    </citation>
    <scope>NUCLEOTIDE SEQUENCE</scope>
    <source>
        <strain evidence="1">SYSU T00b26</strain>
    </source>
</reference>
<evidence type="ECO:0000313" key="2">
    <source>
        <dbReference type="Proteomes" id="UP001172738"/>
    </source>
</evidence>